<sequence length="342" mass="37612">MLDAIAHCSGHPAEAVGKTVRPYRTPQVTERSHQFLLMLKPELTRAALAADGAELLSWVFSVLKEHGTEFGAARVLSGTRIRRHHWVESHYEMLNAISRHGMDRVSATAGERLLRHRPETARDRVLGGHQFLECFPEFTARSLDVLAQNLPVTKFGAGTYATELMTDGVLWTVLNAFHPFQADHFSAPGSCVVLVECTSEEPLREIRARAVGATDPARAEPGSIRRELLERRPRWSGHWNVCTSLNAIHVSPGTIEGMFCVQRYFGGETQSLALADTVLGAQLLAGGADPDRLDALRTNPEVAVAGLRGPLFDITEDMPADDAADLALRVLEQPDTRTRART</sequence>
<evidence type="ECO:0000313" key="2">
    <source>
        <dbReference type="Proteomes" id="UP001282474"/>
    </source>
</evidence>
<dbReference type="SUPFAM" id="SSF54919">
    <property type="entry name" value="Nucleoside diphosphate kinase, NDK"/>
    <property type="match status" value="1"/>
</dbReference>
<accession>A0ABU4MXA8</accession>
<organism evidence="1 2">
    <name type="scientific">Streptomyces caniscabiei</name>
    <dbReference type="NCBI Taxonomy" id="2746961"/>
    <lineage>
        <taxon>Bacteria</taxon>
        <taxon>Bacillati</taxon>
        <taxon>Actinomycetota</taxon>
        <taxon>Actinomycetes</taxon>
        <taxon>Kitasatosporales</taxon>
        <taxon>Streptomycetaceae</taxon>
        <taxon>Streptomyces</taxon>
    </lineage>
</organism>
<gene>
    <name evidence="1" type="ORF">PV383_33090</name>
</gene>
<comment type="caution">
    <text evidence="1">The sequence shown here is derived from an EMBL/GenBank/DDBJ whole genome shotgun (WGS) entry which is preliminary data.</text>
</comment>
<protein>
    <submittedName>
        <fullName evidence="1">Uncharacterized protein</fullName>
    </submittedName>
</protein>
<dbReference type="Proteomes" id="UP001282474">
    <property type="component" value="Unassembled WGS sequence"/>
</dbReference>
<evidence type="ECO:0000313" key="1">
    <source>
        <dbReference type="EMBL" id="MDX3041985.1"/>
    </source>
</evidence>
<dbReference type="Gene3D" id="3.30.70.141">
    <property type="entry name" value="Nucleoside diphosphate kinase-like domain"/>
    <property type="match status" value="1"/>
</dbReference>
<dbReference type="EMBL" id="JARAWJ010000032">
    <property type="protein sequence ID" value="MDX3041985.1"/>
    <property type="molecule type" value="Genomic_DNA"/>
</dbReference>
<proteinExistence type="predicted"/>
<dbReference type="RefSeq" id="WP_045560353.1">
    <property type="nucleotide sequence ID" value="NZ_JABXWF010000028.1"/>
</dbReference>
<keyword evidence="2" id="KW-1185">Reference proteome</keyword>
<name>A0ABU4MXA8_9ACTN</name>
<reference evidence="1 2" key="1">
    <citation type="journal article" date="2023" name="Microb. Genom.">
        <title>Mesoterricola silvestris gen. nov., sp. nov., Mesoterricola sediminis sp. nov., Geothrix oryzae sp. nov., Geothrix edaphica sp. nov., Geothrix rubra sp. nov., and Geothrix limicola sp. nov., six novel members of Acidobacteriota isolated from soils.</title>
        <authorList>
            <person name="Weisberg A.J."/>
            <person name="Pearce E."/>
            <person name="Kramer C.G."/>
            <person name="Chang J.H."/>
            <person name="Clarke C.R."/>
        </authorList>
    </citation>
    <scope>NUCLEOTIDE SEQUENCE [LARGE SCALE GENOMIC DNA]</scope>
    <source>
        <strain evidence="1 2">NE20-4-1</strain>
    </source>
</reference>
<dbReference type="InterPro" id="IPR036850">
    <property type="entry name" value="NDK-like_dom_sf"/>
</dbReference>